<evidence type="ECO:0000313" key="3">
    <source>
        <dbReference type="Proteomes" id="UP000189701"/>
    </source>
</evidence>
<gene>
    <name evidence="4" type="primary">LOC104249811</name>
</gene>
<dbReference type="AlphaFoldDB" id="A0A1U7Z122"/>
<reference evidence="3" key="1">
    <citation type="journal article" date="2013" name="Genome Biol.">
        <title>Reference genomes and transcriptomes of Nicotiana sylvestris and Nicotiana tomentosiformis.</title>
        <authorList>
            <person name="Sierro N."/>
            <person name="Battey J.N."/>
            <person name="Ouadi S."/>
            <person name="Bovet L."/>
            <person name="Goepfert S."/>
            <person name="Bakaher N."/>
            <person name="Peitsch M.C."/>
            <person name="Ivanov N.V."/>
        </authorList>
    </citation>
    <scope>NUCLEOTIDE SEQUENCE [LARGE SCALE GENOMIC DNA]</scope>
</reference>
<accession>A0A1U7Z122</accession>
<keyword evidence="3" id="KW-1185">Reference proteome</keyword>
<dbReference type="PANTHER" id="PTHR33494">
    <property type="entry name" value="OS02G0793800 PROTEIN"/>
    <property type="match status" value="1"/>
</dbReference>
<dbReference type="eggNOG" id="ENOG502RUQM">
    <property type="taxonomic scope" value="Eukaryota"/>
</dbReference>
<dbReference type="Proteomes" id="UP000189701">
    <property type="component" value="Unplaced"/>
</dbReference>
<proteinExistence type="predicted"/>
<dbReference type="OrthoDB" id="6159439at2759"/>
<feature type="compositionally biased region" description="Polar residues" evidence="1">
    <location>
        <begin position="46"/>
        <end position="57"/>
    </location>
</feature>
<sequence length="572" mass="65053">MVPRDRKAVHGGLYATSVSKQRLHQNFESINPQVNDHDERVGYLNTSLRLKSRSMSSDSDEDGRPKRFKPSPESNSEDGEMNLVNEANLLGLTLKKTPSFLNLIETQLSEGKKGSSSSSPPRQLGRPAASSRNGNQMNSSKNANKNRSKMEDFAAVSEKLKASNFPAIKLKIGDWERVSRYEGDLIAKCYYAKRKLVWEILDGPLKSKIEMQWSDIIAIRAIILQNDQSGVLEIELNQPPSFYRETNPQPRKHTLWQQTSDFTGGQAPTYRRHWVRFPPGVLDKHYEKLLHYDARLNELSKQPFPSQLSPYFESDVPEFSDYFDNRYGSQFFSKMHHPIRFSSSSILIPNHPMHNRRTTMAPVRNFSSSFSVSGERRSNYANTDQRRVLLRQGPNNLVNVAMGNQTIGMLPVSTTPQANWGIPTQNYQAMYQQNELTGHNQDNVVLNYIENHLLNDNQMAYSNELKLAGNADSMYSLLEHHQNGSVDATRDEHGLNFGYHITDNYAQDAVPNNGLAYAEPINWMVPQETNQNLKLEQFMEHSTSLSTYSDTVHGGYPTLDVYGEQKSRVQGE</sequence>
<dbReference type="GeneID" id="104249811"/>
<evidence type="ECO:0000256" key="1">
    <source>
        <dbReference type="SAM" id="MobiDB-lite"/>
    </source>
</evidence>
<evidence type="ECO:0000259" key="2">
    <source>
        <dbReference type="Pfam" id="PF24818"/>
    </source>
</evidence>
<dbReference type="InterPro" id="IPR057939">
    <property type="entry name" value="TRF2_HOY1_PH"/>
</dbReference>
<name>A0A1U7Z122_NICSY</name>
<reference evidence="4" key="2">
    <citation type="submission" date="2025-08" db="UniProtKB">
        <authorList>
            <consortium name="RefSeq"/>
        </authorList>
    </citation>
    <scope>IDENTIFICATION</scope>
    <source>
        <tissue evidence="4">Leaf</tissue>
    </source>
</reference>
<dbReference type="Pfam" id="PF24818">
    <property type="entry name" value="PH_TRF2_HOY1"/>
    <property type="match status" value="1"/>
</dbReference>
<protein>
    <submittedName>
        <fullName evidence="4">Uncharacterized protein LOC104249811</fullName>
    </submittedName>
</protein>
<dbReference type="RefSeq" id="XP_009804610.1">
    <property type="nucleotide sequence ID" value="XM_009806308.1"/>
</dbReference>
<dbReference type="PANTHER" id="PTHR33494:SF5">
    <property type="entry name" value="F10A16.6 PROTEIN"/>
    <property type="match status" value="1"/>
</dbReference>
<feature type="region of interest" description="Disordered" evidence="1">
    <location>
        <begin position="108"/>
        <end position="151"/>
    </location>
</feature>
<organism evidence="3 4">
    <name type="scientific">Nicotiana sylvestris</name>
    <name type="common">Wood tobacco</name>
    <name type="synonym">South American tobacco</name>
    <dbReference type="NCBI Taxonomy" id="4096"/>
    <lineage>
        <taxon>Eukaryota</taxon>
        <taxon>Viridiplantae</taxon>
        <taxon>Streptophyta</taxon>
        <taxon>Embryophyta</taxon>
        <taxon>Tracheophyta</taxon>
        <taxon>Spermatophyta</taxon>
        <taxon>Magnoliopsida</taxon>
        <taxon>eudicotyledons</taxon>
        <taxon>Gunneridae</taxon>
        <taxon>Pentapetalae</taxon>
        <taxon>asterids</taxon>
        <taxon>lamiids</taxon>
        <taxon>Solanales</taxon>
        <taxon>Solanaceae</taxon>
        <taxon>Nicotianoideae</taxon>
        <taxon>Nicotianeae</taxon>
        <taxon>Nicotiana</taxon>
    </lineage>
</organism>
<evidence type="ECO:0000313" key="4">
    <source>
        <dbReference type="RefSeq" id="XP_009804610.1"/>
    </source>
</evidence>
<feature type="domain" description="TRF2/HOY1 PH-like" evidence="2">
    <location>
        <begin position="164"/>
        <end position="283"/>
    </location>
</feature>
<feature type="region of interest" description="Disordered" evidence="1">
    <location>
        <begin position="46"/>
        <end position="81"/>
    </location>
</feature>
<dbReference type="KEGG" id="nsy:104249811"/>